<evidence type="ECO:0000313" key="1">
    <source>
        <dbReference type="EMBL" id="KAK3256642.1"/>
    </source>
</evidence>
<gene>
    <name evidence="1" type="ORF">CYMTET_34229</name>
</gene>
<evidence type="ECO:0008006" key="3">
    <source>
        <dbReference type="Google" id="ProtNLM"/>
    </source>
</evidence>
<protein>
    <recommendedName>
        <fullName evidence="3">Right handed beta helix domain-containing protein</fullName>
    </recommendedName>
</protein>
<comment type="caution">
    <text evidence="1">The sequence shown here is derived from an EMBL/GenBank/DDBJ whole genome shotgun (WGS) entry which is preliminary data.</text>
</comment>
<reference evidence="1 2" key="1">
    <citation type="journal article" date="2015" name="Genome Biol. Evol.">
        <title>Comparative Genomics of a Bacterivorous Green Alga Reveals Evolutionary Causalities and Consequences of Phago-Mixotrophic Mode of Nutrition.</title>
        <authorList>
            <person name="Burns J.A."/>
            <person name="Paasch A."/>
            <person name="Narechania A."/>
            <person name="Kim E."/>
        </authorList>
    </citation>
    <scope>NUCLEOTIDE SEQUENCE [LARGE SCALE GENOMIC DNA]</scope>
    <source>
        <strain evidence="1 2">PLY_AMNH</strain>
    </source>
</reference>
<keyword evidence="2" id="KW-1185">Reference proteome</keyword>
<proteinExistence type="predicted"/>
<dbReference type="AlphaFoldDB" id="A0AAE0FBG6"/>
<dbReference type="Proteomes" id="UP001190700">
    <property type="component" value="Unassembled WGS sequence"/>
</dbReference>
<dbReference type="EMBL" id="LGRX02021462">
    <property type="protein sequence ID" value="KAK3256642.1"/>
    <property type="molecule type" value="Genomic_DNA"/>
</dbReference>
<sequence length="362" mass="36678">MLTGFPSAPGDGVCDPPSALGRAAFSLRSSHASLVQLSIAAACSALTWKKGLRDVCGDVSFDNCVLANNTVVGGAGGGAVMLKGPELVAVFVRSTFLGNHASCGAARLPVSGSCGGAALVEGGRRALFEQCTFTANVVACQVALAEGTDGAAGVGRSAEMFRLGEFPGGGAVAVGGQAVTIRSSVLANNVAMGGGALLHSGDDSSDGPAPADRGRLGGGMGVAWYLMQGSALFAIQCSLERNSCEGHGGGARLARGSNLTASISRFNRNQAPTGYPPALILICVGDQVHLLMRIQCHGASVSTSRHNLVSGSEEAFSRGSRVPPSTIFDPDAMAGDGGTVEGRGRRQAMFSYIMVKLEPAEF</sequence>
<dbReference type="SUPFAM" id="SSF51126">
    <property type="entry name" value="Pectin lyase-like"/>
    <property type="match status" value="1"/>
</dbReference>
<organism evidence="1 2">
    <name type="scientific">Cymbomonas tetramitiformis</name>
    <dbReference type="NCBI Taxonomy" id="36881"/>
    <lineage>
        <taxon>Eukaryota</taxon>
        <taxon>Viridiplantae</taxon>
        <taxon>Chlorophyta</taxon>
        <taxon>Pyramimonadophyceae</taxon>
        <taxon>Pyramimonadales</taxon>
        <taxon>Pyramimonadaceae</taxon>
        <taxon>Cymbomonas</taxon>
    </lineage>
</organism>
<name>A0AAE0FBG6_9CHLO</name>
<accession>A0AAE0FBG6</accession>
<dbReference type="InterPro" id="IPR011050">
    <property type="entry name" value="Pectin_lyase_fold/virulence"/>
</dbReference>
<evidence type="ECO:0000313" key="2">
    <source>
        <dbReference type="Proteomes" id="UP001190700"/>
    </source>
</evidence>